<accession>A0A2S6IQP6</accession>
<organism evidence="2 3">
    <name type="scientific">Nonlabens xylanidelens</name>
    <dbReference type="NCBI Taxonomy" id="191564"/>
    <lineage>
        <taxon>Bacteria</taxon>
        <taxon>Pseudomonadati</taxon>
        <taxon>Bacteroidota</taxon>
        <taxon>Flavobacteriia</taxon>
        <taxon>Flavobacteriales</taxon>
        <taxon>Flavobacteriaceae</taxon>
        <taxon>Nonlabens</taxon>
    </lineage>
</organism>
<keyword evidence="1" id="KW-0732">Signal</keyword>
<keyword evidence="3" id="KW-1185">Reference proteome</keyword>
<feature type="chain" id="PRO_5015648348" description="Lipoprotein" evidence="1">
    <location>
        <begin position="20"/>
        <end position="128"/>
    </location>
</feature>
<feature type="signal peptide" evidence="1">
    <location>
        <begin position="1"/>
        <end position="19"/>
    </location>
</feature>
<proteinExistence type="predicted"/>
<name>A0A2S6IQP6_9FLAO</name>
<evidence type="ECO:0008006" key="4">
    <source>
        <dbReference type="Google" id="ProtNLM"/>
    </source>
</evidence>
<sequence>MKKLILLLSIILLASCTQEVEPTIENMNSIFESKDFTIEYHLTDARVESMSFIEDILVYKANDSVVRKTISFDDALLINQLIQEKFKQHDSNNKETPSIIVLNTAKKVTLKIPNYEVDYLNLINKLDL</sequence>
<dbReference type="EMBL" id="PTJE01000001">
    <property type="protein sequence ID" value="PPK96460.1"/>
    <property type="molecule type" value="Genomic_DNA"/>
</dbReference>
<reference evidence="2 3" key="1">
    <citation type="submission" date="2018-02" db="EMBL/GenBank/DDBJ databases">
        <title>Genomic Encyclopedia of Archaeal and Bacterial Type Strains, Phase II (KMG-II): from individual species to whole genera.</title>
        <authorList>
            <person name="Goeker M."/>
        </authorList>
    </citation>
    <scope>NUCLEOTIDE SEQUENCE [LARGE SCALE GENOMIC DNA]</scope>
    <source>
        <strain evidence="2 3">DSM 16809</strain>
    </source>
</reference>
<evidence type="ECO:0000313" key="2">
    <source>
        <dbReference type="EMBL" id="PPK96460.1"/>
    </source>
</evidence>
<gene>
    <name evidence="2" type="ORF">LY01_00280</name>
</gene>
<dbReference type="RefSeq" id="WP_104514019.1">
    <property type="nucleotide sequence ID" value="NZ_MQVW01000022.1"/>
</dbReference>
<dbReference type="AlphaFoldDB" id="A0A2S6IQP6"/>
<dbReference type="OrthoDB" id="1161831at2"/>
<evidence type="ECO:0000313" key="3">
    <source>
        <dbReference type="Proteomes" id="UP000239002"/>
    </source>
</evidence>
<comment type="caution">
    <text evidence="2">The sequence shown here is derived from an EMBL/GenBank/DDBJ whole genome shotgun (WGS) entry which is preliminary data.</text>
</comment>
<dbReference type="PROSITE" id="PS51257">
    <property type="entry name" value="PROKAR_LIPOPROTEIN"/>
    <property type="match status" value="1"/>
</dbReference>
<protein>
    <recommendedName>
        <fullName evidence="4">Lipoprotein</fullName>
    </recommendedName>
</protein>
<evidence type="ECO:0000256" key="1">
    <source>
        <dbReference type="SAM" id="SignalP"/>
    </source>
</evidence>
<dbReference type="Proteomes" id="UP000239002">
    <property type="component" value="Unassembled WGS sequence"/>
</dbReference>